<dbReference type="Proteomes" id="UP000734854">
    <property type="component" value="Unassembled WGS sequence"/>
</dbReference>
<accession>A0A8J5LLH1</accession>
<evidence type="ECO:0000313" key="3">
    <source>
        <dbReference type="Proteomes" id="UP000734854"/>
    </source>
</evidence>
<feature type="domain" description="Reverse transcriptase Ty1/copia-type" evidence="1">
    <location>
        <begin position="42"/>
        <end position="110"/>
    </location>
</feature>
<sequence>MPSAAIAPPALAPLVQPAPSTNTHPMVTRSKNSVFKPHPRFGNNANALQGFINLLGARFSIKDLETLSYFLGVDVVSSPGGLCLSQKKYLPDILTETNMANSKPVQTPMATSISLHLSDGSPPADAILYLQTVGSLQYLSFTRPDIVFAFNKLS</sequence>
<gene>
    <name evidence="2" type="ORF">ZIOFF_018359</name>
</gene>
<proteinExistence type="predicted"/>
<organism evidence="2 3">
    <name type="scientific">Zingiber officinale</name>
    <name type="common">Ginger</name>
    <name type="synonym">Amomum zingiber</name>
    <dbReference type="NCBI Taxonomy" id="94328"/>
    <lineage>
        <taxon>Eukaryota</taxon>
        <taxon>Viridiplantae</taxon>
        <taxon>Streptophyta</taxon>
        <taxon>Embryophyta</taxon>
        <taxon>Tracheophyta</taxon>
        <taxon>Spermatophyta</taxon>
        <taxon>Magnoliopsida</taxon>
        <taxon>Liliopsida</taxon>
        <taxon>Zingiberales</taxon>
        <taxon>Zingiberaceae</taxon>
        <taxon>Zingiber</taxon>
    </lineage>
</organism>
<comment type="caution">
    <text evidence="2">The sequence shown here is derived from an EMBL/GenBank/DDBJ whole genome shotgun (WGS) entry which is preliminary data.</text>
</comment>
<name>A0A8J5LLH1_ZINOF</name>
<reference evidence="2 3" key="1">
    <citation type="submission" date="2020-08" db="EMBL/GenBank/DDBJ databases">
        <title>Plant Genome Project.</title>
        <authorList>
            <person name="Zhang R.-G."/>
        </authorList>
    </citation>
    <scope>NUCLEOTIDE SEQUENCE [LARGE SCALE GENOMIC DNA]</scope>
    <source>
        <tissue evidence="2">Rhizome</tissue>
    </source>
</reference>
<evidence type="ECO:0000259" key="1">
    <source>
        <dbReference type="Pfam" id="PF07727"/>
    </source>
</evidence>
<keyword evidence="3" id="KW-1185">Reference proteome</keyword>
<dbReference type="EMBL" id="JACMSC010000005">
    <property type="protein sequence ID" value="KAG6521248.1"/>
    <property type="molecule type" value="Genomic_DNA"/>
</dbReference>
<dbReference type="AlphaFoldDB" id="A0A8J5LLH1"/>
<evidence type="ECO:0000313" key="2">
    <source>
        <dbReference type="EMBL" id="KAG6521248.1"/>
    </source>
</evidence>
<protein>
    <recommendedName>
        <fullName evidence="1">Reverse transcriptase Ty1/copia-type domain-containing protein</fullName>
    </recommendedName>
</protein>
<dbReference type="InterPro" id="IPR013103">
    <property type="entry name" value="RVT_2"/>
</dbReference>
<dbReference type="Pfam" id="PF07727">
    <property type="entry name" value="RVT_2"/>
    <property type="match status" value="1"/>
</dbReference>